<dbReference type="GO" id="GO:0006355">
    <property type="term" value="P:regulation of DNA-templated transcription"/>
    <property type="evidence" value="ECO:0007669"/>
    <property type="project" value="InterPro"/>
</dbReference>
<dbReference type="SUPFAM" id="SSF46785">
    <property type="entry name" value="Winged helix' DNA-binding domain"/>
    <property type="match status" value="1"/>
</dbReference>
<dbReference type="Gene3D" id="1.10.10.10">
    <property type="entry name" value="Winged helix-like DNA-binding domain superfamily/Winged helix DNA-binding domain"/>
    <property type="match status" value="2"/>
</dbReference>
<accession>A0A4R0JJR4</accession>
<dbReference type="InterPro" id="IPR000792">
    <property type="entry name" value="Tscrpt_reg_LuxR_C"/>
</dbReference>
<name>A0A4R0JJR4_9ACTN</name>
<dbReference type="InterPro" id="IPR002831">
    <property type="entry name" value="Tscrpt_reg_TrmB_N"/>
</dbReference>
<protein>
    <submittedName>
        <fullName evidence="2">Winged helix-turn-helix transcriptional regulator</fullName>
    </submittedName>
</protein>
<organism evidence="2 3">
    <name type="scientific">Kribbella capetownensis</name>
    <dbReference type="NCBI Taxonomy" id="1572659"/>
    <lineage>
        <taxon>Bacteria</taxon>
        <taxon>Bacillati</taxon>
        <taxon>Actinomycetota</taxon>
        <taxon>Actinomycetes</taxon>
        <taxon>Propionibacteriales</taxon>
        <taxon>Kribbellaceae</taxon>
        <taxon>Kribbella</taxon>
    </lineage>
</organism>
<dbReference type="InterPro" id="IPR051797">
    <property type="entry name" value="TrmB-like"/>
</dbReference>
<evidence type="ECO:0000313" key="2">
    <source>
        <dbReference type="EMBL" id="TCC45056.1"/>
    </source>
</evidence>
<dbReference type="PANTHER" id="PTHR34293:SF1">
    <property type="entry name" value="HTH-TYPE TRANSCRIPTIONAL REGULATOR TRMBL2"/>
    <property type="match status" value="1"/>
</dbReference>
<dbReference type="AlphaFoldDB" id="A0A4R0JJR4"/>
<feature type="domain" description="HTH luxR-type" evidence="1">
    <location>
        <begin position="261"/>
        <end position="314"/>
    </location>
</feature>
<gene>
    <name evidence="2" type="ORF">E0H75_31565</name>
</gene>
<dbReference type="OrthoDB" id="3728246at2"/>
<dbReference type="RefSeq" id="WP_131517360.1">
    <property type="nucleotide sequence ID" value="NZ_SJKD01000008.1"/>
</dbReference>
<dbReference type="InterPro" id="IPR036388">
    <property type="entry name" value="WH-like_DNA-bd_sf"/>
</dbReference>
<dbReference type="Proteomes" id="UP000293342">
    <property type="component" value="Unassembled WGS sequence"/>
</dbReference>
<dbReference type="PANTHER" id="PTHR34293">
    <property type="entry name" value="HTH-TYPE TRANSCRIPTIONAL REGULATOR TRMBL2"/>
    <property type="match status" value="1"/>
</dbReference>
<dbReference type="InterPro" id="IPR016032">
    <property type="entry name" value="Sig_transdc_resp-reg_C-effctor"/>
</dbReference>
<sequence>MADWEAVGLSAFDAQVYRQLLRDPGVPARQLAESLELPPATVEEAVARLAEAGLVRSGSEAAPAPVDPRSGLGMLVRERRAALDGVAAMTDQLAREFSAGQLQAEPSRLIEIAVGRDAIEARIDDMLRGATVQAVGTDTPPYVADGSHQVSSAELALLERGVKFRAIYAAEVLDHPGWVARLRSMAERGEQSRVLPQVPVKLLIVDGTTAILPLAGDGPSRPGQARAVVVTDSALTSALQVLFDQLWGQATPLRLTESAGADPVTTLINLLASGMKDEAIARQLGVSGRTLRRRISQVQDQLGATSRFQAGLQAGRNGWQGEGV</sequence>
<dbReference type="GO" id="GO:0003677">
    <property type="term" value="F:DNA binding"/>
    <property type="evidence" value="ECO:0007669"/>
    <property type="project" value="InterPro"/>
</dbReference>
<dbReference type="Pfam" id="PF01978">
    <property type="entry name" value="TrmB"/>
    <property type="match status" value="1"/>
</dbReference>
<evidence type="ECO:0000259" key="1">
    <source>
        <dbReference type="SMART" id="SM00421"/>
    </source>
</evidence>
<proteinExistence type="predicted"/>
<dbReference type="SMART" id="SM00421">
    <property type="entry name" value="HTH_LUXR"/>
    <property type="match status" value="1"/>
</dbReference>
<evidence type="ECO:0000313" key="3">
    <source>
        <dbReference type="Proteomes" id="UP000293342"/>
    </source>
</evidence>
<dbReference type="SUPFAM" id="SSF46894">
    <property type="entry name" value="C-terminal effector domain of the bipartite response regulators"/>
    <property type="match status" value="1"/>
</dbReference>
<dbReference type="InterPro" id="IPR036390">
    <property type="entry name" value="WH_DNA-bd_sf"/>
</dbReference>
<dbReference type="EMBL" id="SJKD01000008">
    <property type="protein sequence ID" value="TCC45056.1"/>
    <property type="molecule type" value="Genomic_DNA"/>
</dbReference>
<dbReference type="CDD" id="cd00090">
    <property type="entry name" value="HTH_ARSR"/>
    <property type="match status" value="1"/>
</dbReference>
<keyword evidence="3" id="KW-1185">Reference proteome</keyword>
<comment type="caution">
    <text evidence="2">The sequence shown here is derived from an EMBL/GenBank/DDBJ whole genome shotgun (WGS) entry which is preliminary data.</text>
</comment>
<dbReference type="InterPro" id="IPR011991">
    <property type="entry name" value="ArsR-like_HTH"/>
</dbReference>
<reference evidence="2 3" key="1">
    <citation type="submission" date="2019-02" db="EMBL/GenBank/DDBJ databases">
        <title>Kribbella capetownensis sp. nov. and Kribbella speibonae sp. nov., isolated from soil.</title>
        <authorList>
            <person name="Curtis S.M."/>
            <person name="Norton I."/>
            <person name="Everest G.J."/>
            <person name="Meyers P.R."/>
        </authorList>
    </citation>
    <scope>NUCLEOTIDE SEQUENCE [LARGE SCALE GENOMIC DNA]</scope>
    <source>
        <strain evidence="2 3">YM53</strain>
    </source>
</reference>